<feature type="compositionally biased region" description="Low complexity" evidence="1">
    <location>
        <begin position="82"/>
        <end position="118"/>
    </location>
</feature>
<keyword evidence="3" id="KW-1185">Reference proteome</keyword>
<proteinExistence type="predicted"/>
<feature type="region of interest" description="Disordered" evidence="1">
    <location>
        <begin position="1"/>
        <end position="120"/>
    </location>
</feature>
<gene>
    <name evidence="2" type="ORF">BG006_005070</name>
</gene>
<feature type="compositionally biased region" description="Pro residues" evidence="1">
    <location>
        <begin position="630"/>
        <end position="640"/>
    </location>
</feature>
<organism evidence="2 3">
    <name type="scientific">Podila minutissima</name>
    <dbReference type="NCBI Taxonomy" id="64525"/>
    <lineage>
        <taxon>Eukaryota</taxon>
        <taxon>Fungi</taxon>
        <taxon>Fungi incertae sedis</taxon>
        <taxon>Mucoromycota</taxon>
        <taxon>Mortierellomycotina</taxon>
        <taxon>Mortierellomycetes</taxon>
        <taxon>Mortierellales</taxon>
        <taxon>Mortierellaceae</taxon>
        <taxon>Podila</taxon>
    </lineage>
</organism>
<feature type="region of interest" description="Disordered" evidence="1">
    <location>
        <begin position="322"/>
        <end position="392"/>
    </location>
</feature>
<feature type="region of interest" description="Disordered" evidence="1">
    <location>
        <begin position="242"/>
        <end position="307"/>
    </location>
</feature>
<evidence type="ECO:0000313" key="3">
    <source>
        <dbReference type="Proteomes" id="UP000696485"/>
    </source>
</evidence>
<feature type="compositionally biased region" description="Low complexity" evidence="1">
    <location>
        <begin position="368"/>
        <end position="391"/>
    </location>
</feature>
<comment type="caution">
    <text evidence="2">The sequence shown here is derived from an EMBL/GenBank/DDBJ whole genome shotgun (WGS) entry which is preliminary data.</text>
</comment>
<evidence type="ECO:0000313" key="2">
    <source>
        <dbReference type="EMBL" id="KAF9332066.1"/>
    </source>
</evidence>
<accession>A0A9P5SKF1</accession>
<dbReference type="Proteomes" id="UP000696485">
    <property type="component" value="Unassembled WGS sequence"/>
</dbReference>
<feature type="region of interest" description="Disordered" evidence="1">
    <location>
        <begin position="572"/>
        <end position="700"/>
    </location>
</feature>
<reference evidence="2" key="1">
    <citation type="journal article" date="2020" name="Fungal Divers.">
        <title>Resolving the Mortierellaceae phylogeny through synthesis of multi-gene phylogenetics and phylogenomics.</title>
        <authorList>
            <person name="Vandepol N."/>
            <person name="Liber J."/>
            <person name="Desiro A."/>
            <person name="Na H."/>
            <person name="Kennedy M."/>
            <person name="Barry K."/>
            <person name="Grigoriev I.V."/>
            <person name="Miller A.N."/>
            <person name="O'Donnell K."/>
            <person name="Stajich J.E."/>
            <person name="Bonito G."/>
        </authorList>
    </citation>
    <scope>NUCLEOTIDE SEQUENCE</scope>
    <source>
        <strain evidence="2">NVP1</strain>
    </source>
</reference>
<protein>
    <submittedName>
        <fullName evidence="2">Uncharacterized protein</fullName>
    </submittedName>
</protein>
<name>A0A9P5SKF1_9FUNG</name>
<feature type="compositionally biased region" description="Polar residues" evidence="1">
    <location>
        <begin position="8"/>
        <end position="27"/>
    </location>
</feature>
<sequence length="700" mass="76977">MSDGQALANGTSLVESSGNSTITNPTMETEVHSPIIASDAEYDSTNEQQPPTRSPTASPPPGGVIMSAQSGFPPQHTMDSSLAQGNGAAHNQAQGLGQNQGLTHGQSQGLGLAQGQGQVRPDRTLHVPASLRRNNSSFVPFSEIPTLPAFLNNYNLSQYLQSFNDAGANDDVMPMLIDFDEDELKTILDAVPMLPFHVSNFKRGIRHLREQSRMGSMHFDNSQSSFMHPEPHAMLQVSHSQFFQTTQPSQHSQQQSQHSQTSHHSQSSHPQLTRGYSHQHGLHRQPSQSKSKPSSSHGPSYPAQLVPTPTQVLSGMYQTTDVSRPSAHQYIKPSESSTSQTHSKDEHRTGVKRRRSYSGSPPVEPAHPSSSPVLPGPSSFNSNSSSSWSNSQAISMTPTDIAARDLIMHQAMIYGKHSSRSLTKYEAAINKAAQSLALEDPRLLSNKGDLWTKAKAKLLKEEYDYKRGKSRSKLPEASQQQAPTKANRQKLIQRREANASNNATARQRRMASLVGESQRKTSEREDILAQLLRIELPDYRKQHPDTFEMEAKEARDRLAIVEAERTTINKELGSLRNKERKHQWYEKRKKMKGDAGTDADADEEGGGGGTDTTMDPEGESSHHGVSQPTQSPPASAPPKPESTKMPVKAFTWKMEKPMSAPEPKAQPKDEANKEAKTDEASNRKRKDIFRNTGVAVASVP</sequence>
<dbReference type="InterPro" id="IPR038398">
    <property type="entry name" value="NCD2_sf"/>
</dbReference>
<feature type="compositionally biased region" description="Basic and acidic residues" evidence="1">
    <location>
        <begin position="665"/>
        <end position="682"/>
    </location>
</feature>
<feature type="compositionally biased region" description="Low complexity" evidence="1">
    <location>
        <begin position="285"/>
        <end position="296"/>
    </location>
</feature>
<dbReference type="AlphaFoldDB" id="A0A9P5SKF1"/>
<feature type="compositionally biased region" description="Polar residues" evidence="1">
    <location>
        <begin position="477"/>
        <end position="486"/>
    </location>
</feature>
<feature type="region of interest" description="Disordered" evidence="1">
    <location>
        <begin position="466"/>
        <end position="522"/>
    </location>
</feature>
<dbReference type="Gene3D" id="1.20.120.2010">
    <property type="entry name" value="NAB conserved domain 2"/>
    <property type="match status" value="1"/>
</dbReference>
<evidence type="ECO:0000256" key="1">
    <source>
        <dbReference type="SAM" id="MobiDB-lite"/>
    </source>
</evidence>
<dbReference type="EMBL" id="JAAAUY010000284">
    <property type="protein sequence ID" value="KAF9332066.1"/>
    <property type="molecule type" value="Genomic_DNA"/>
</dbReference>
<feature type="compositionally biased region" description="Polar residues" evidence="1">
    <location>
        <begin position="67"/>
        <end position="81"/>
    </location>
</feature>
<feature type="compositionally biased region" description="Low complexity" evidence="1">
    <location>
        <begin position="242"/>
        <end position="271"/>
    </location>
</feature>